<organism evidence="2 3">
    <name type="scientific">Poriferisphaera corsica</name>
    <dbReference type="NCBI Taxonomy" id="2528020"/>
    <lineage>
        <taxon>Bacteria</taxon>
        <taxon>Pseudomonadati</taxon>
        <taxon>Planctomycetota</taxon>
        <taxon>Phycisphaerae</taxon>
        <taxon>Phycisphaerales</taxon>
        <taxon>Phycisphaeraceae</taxon>
        <taxon>Poriferisphaera</taxon>
    </lineage>
</organism>
<dbReference type="EMBL" id="CP036425">
    <property type="protein sequence ID" value="QDU32355.1"/>
    <property type="molecule type" value="Genomic_DNA"/>
</dbReference>
<evidence type="ECO:0000256" key="1">
    <source>
        <dbReference type="SAM" id="Phobius"/>
    </source>
</evidence>
<protein>
    <recommendedName>
        <fullName evidence="4">Zinc ribbon domain-containing protein</fullName>
    </recommendedName>
</protein>
<dbReference type="AlphaFoldDB" id="A0A517YQ53"/>
<dbReference type="OrthoDB" id="486490at2"/>
<accession>A0A517YQ53</accession>
<proteinExistence type="predicted"/>
<keyword evidence="3" id="KW-1185">Reference proteome</keyword>
<evidence type="ECO:0000313" key="2">
    <source>
        <dbReference type="EMBL" id="QDU32355.1"/>
    </source>
</evidence>
<keyword evidence="1" id="KW-0472">Membrane</keyword>
<evidence type="ECO:0008006" key="4">
    <source>
        <dbReference type="Google" id="ProtNLM"/>
    </source>
</evidence>
<dbReference type="KEGG" id="pcor:KS4_03870"/>
<keyword evidence="1" id="KW-1133">Transmembrane helix</keyword>
<keyword evidence="1" id="KW-0812">Transmembrane</keyword>
<dbReference type="RefSeq" id="WP_145073796.1">
    <property type="nucleotide sequence ID" value="NZ_CP036425.1"/>
</dbReference>
<sequence>MTAQDSAHASSDLDLLKHYLSVREEHCPSCSYNLHNLTNDSCPECGEPLKLQVALQTPKLAAFITGLIALSISAGFPILFAAMALIAFTANGYYPRKMLYFFSGLVLLSLLNSSFTFVWCRFKATLIRRTSRFRWPVAIISWLLCPITMFIAYIILELFE</sequence>
<reference evidence="2 3" key="1">
    <citation type="submission" date="2019-02" db="EMBL/GenBank/DDBJ databases">
        <title>Deep-cultivation of Planctomycetes and their phenomic and genomic characterization uncovers novel biology.</title>
        <authorList>
            <person name="Wiegand S."/>
            <person name="Jogler M."/>
            <person name="Boedeker C."/>
            <person name="Pinto D."/>
            <person name="Vollmers J."/>
            <person name="Rivas-Marin E."/>
            <person name="Kohn T."/>
            <person name="Peeters S.H."/>
            <person name="Heuer A."/>
            <person name="Rast P."/>
            <person name="Oberbeckmann S."/>
            <person name="Bunk B."/>
            <person name="Jeske O."/>
            <person name="Meyerdierks A."/>
            <person name="Storesund J.E."/>
            <person name="Kallscheuer N."/>
            <person name="Luecker S."/>
            <person name="Lage O.M."/>
            <person name="Pohl T."/>
            <person name="Merkel B.J."/>
            <person name="Hornburger P."/>
            <person name="Mueller R.-W."/>
            <person name="Bruemmer F."/>
            <person name="Labrenz M."/>
            <person name="Spormann A.M."/>
            <person name="Op den Camp H."/>
            <person name="Overmann J."/>
            <person name="Amann R."/>
            <person name="Jetten M.S.M."/>
            <person name="Mascher T."/>
            <person name="Medema M.H."/>
            <person name="Devos D.P."/>
            <person name="Kaster A.-K."/>
            <person name="Ovreas L."/>
            <person name="Rohde M."/>
            <person name="Galperin M.Y."/>
            <person name="Jogler C."/>
        </authorList>
    </citation>
    <scope>NUCLEOTIDE SEQUENCE [LARGE SCALE GENOMIC DNA]</scope>
    <source>
        <strain evidence="2 3">KS4</strain>
    </source>
</reference>
<feature type="transmembrane region" description="Helical" evidence="1">
    <location>
        <begin position="134"/>
        <end position="156"/>
    </location>
</feature>
<feature type="transmembrane region" description="Helical" evidence="1">
    <location>
        <begin position="60"/>
        <end position="88"/>
    </location>
</feature>
<name>A0A517YQ53_9BACT</name>
<feature type="transmembrane region" description="Helical" evidence="1">
    <location>
        <begin position="100"/>
        <end position="122"/>
    </location>
</feature>
<evidence type="ECO:0000313" key="3">
    <source>
        <dbReference type="Proteomes" id="UP000317369"/>
    </source>
</evidence>
<gene>
    <name evidence="2" type="ORF">KS4_03870</name>
</gene>
<dbReference type="Proteomes" id="UP000317369">
    <property type="component" value="Chromosome"/>
</dbReference>